<protein>
    <submittedName>
        <fullName evidence="2">Uncharacterized protein</fullName>
    </submittedName>
</protein>
<comment type="caution">
    <text evidence="2">The sequence shown here is derived from an EMBL/GenBank/DDBJ whole genome shotgun (WGS) entry which is preliminary data.</text>
</comment>
<sequence>MTPSNGGPISARERARRANAQRLSDAQLRLKNQEQDLISYFDATRDEQKINDDVTTRIERLRRDAETKLDAAYERRARALAELKKRGETYASIAALVDLSVPEATRLVKSTMTARATLRSDIGPAAENDAGGTSSTEESFEGPGDSASTASAEPWIDGDAGADEEGARSIA</sequence>
<dbReference type="RefSeq" id="WP_317547956.1">
    <property type="nucleotide sequence ID" value="NZ_JAWLKE010000003.1"/>
</dbReference>
<evidence type="ECO:0000313" key="2">
    <source>
        <dbReference type="EMBL" id="MDV6230521.1"/>
    </source>
</evidence>
<feature type="region of interest" description="Disordered" evidence="1">
    <location>
        <begin position="119"/>
        <end position="171"/>
    </location>
</feature>
<accession>A0ABU4AWA6</accession>
<name>A0ABU4AWA6_9NOCA</name>
<gene>
    <name evidence="2" type="ORF">R3P95_08175</name>
</gene>
<evidence type="ECO:0000313" key="3">
    <source>
        <dbReference type="Proteomes" id="UP001185899"/>
    </source>
</evidence>
<evidence type="ECO:0000256" key="1">
    <source>
        <dbReference type="SAM" id="MobiDB-lite"/>
    </source>
</evidence>
<proteinExistence type="predicted"/>
<feature type="region of interest" description="Disordered" evidence="1">
    <location>
        <begin position="1"/>
        <end position="21"/>
    </location>
</feature>
<organism evidence="2 3">
    <name type="scientific">Rhodococcus cercidiphylli</name>
    <dbReference type="NCBI Taxonomy" id="489916"/>
    <lineage>
        <taxon>Bacteria</taxon>
        <taxon>Bacillati</taxon>
        <taxon>Actinomycetota</taxon>
        <taxon>Actinomycetes</taxon>
        <taxon>Mycobacteriales</taxon>
        <taxon>Nocardiaceae</taxon>
        <taxon>Rhodococcus</taxon>
    </lineage>
</organism>
<dbReference type="Proteomes" id="UP001185899">
    <property type="component" value="Unassembled WGS sequence"/>
</dbReference>
<reference evidence="2 3" key="1">
    <citation type="submission" date="2023-10" db="EMBL/GenBank/DDBJ databases">
        <title>Development of a sustainable strategy for remediation of hydrocarbon-contaminated territories based on the waste exchange concept.</title>
        <authorList>
            <person name="Krivoruchko A."/>
        </authorList>
    </citation>
    <scope>NUCLEOTIDE SEQUENCE [LARGE SCALE GENOMIC DNA]</scope>
    <source>
        <strain evidence="2 3">IEGM 1322</strain>
    </source>
</reference>
<dbReference type="EMBL" id="JAWLKE010000003">
    <property type="protein sequence ID" value="MDV6230521.1"/>
    <property type="molecule type" value="Genomic_DNA"/>
</dbReference>
<keyword evidence="3" id="KW-1185">Reference proteome</keyword>